<evidence type="ECO:0000256" key="6">
    <source>
        <dbReference type="ARBA" id="ARBA00022898"/>
    </source>
</evidence>
<evidence type="ECO:0000313" key="11">
    <source>
        <dbReference type="Proteomes" id="UP000199064"/>
    </source>
</evidence>
<protein>
    <recommendedName>
        <fullName evidence="8">Aminotransferase</fullName>
        <ecNumber evidence="8">2.6.1.-</ecNumber>
    </recommendedName>
</protein>
<dbReference type="AlphaFoldDB" id="A0A1H4IZI7"/>
<keyword evidence="4 8" id="KW-0032">Aminotransferase</keyword>
<dbReference type="EC" id="2.6.1.-" evidence="8"/>
<evidence type="ECO:0000256" key="4">
    <source>
        <dbReference type="ARBA" id="ARBA00022576"/>
    </source>
</evidence>
<reference evidence="11" key="1">
    <citation type="submission" date="2016-10" db="EMBL/GenBank/DDBJ databases">
        <authorList>
            <person name="Varghese N."/>
            <person name="Submissions S."/>
        </authorList>
    </citation>
    <scope>NUCLEOTIDE SEQUENCE [LARGE SCALE GENOMIC DNA]</scope>
    <source>
        <strain evidence="11">ES.061</strain>
    </source>
</reference>
<dbReference type="Proteomes" id="UP000199064">
    <property type="component" value="Unassembled WGS sequence"/>
</dbReference>
<dbReference type="SUPFAM" id="SSF53383">
    <property type="entry name" value="PLP-dependent transferases"/>
    <property type="match status" value="1"/>
</dbReference>
<dbReference type="CDD" id="cd00609">
    <property type="entry name" value="AAT_like"/>
    <property type="match status" value="1"/>
</dbReference>
<evidence type="ECO:0000256" key="5">
    <source>
        <dbReference type="ARBA" id="ARBA00022679"/>
    </source>
</evidence>
<proteinExistence type="inferred from homology"/>
<gene>
    <name evidence="10" type="ORF">SAMN05216452_0818</name>
</gene>
<dbReference type="PANTHER" id="PTHR46383:SF1">
    <property type="entry name" value="ASPARTATE AMINOTRANSFERASE"/>
    <property type="match status" value="1"/>
</dbReference>
<dbReference type="FunFam" id="3.40.640.10:FF:000033">
    <property type="entry name" value="Aspartate aminotransferase"/>
    <property type="match status" value="1"/>
</dbReference>
<evidence type="ECO:0000256" key="3">
    <source>
        <dbReference type="ARBA" id="ARBA00011738"/>
    </source>
</evidence>
<dbReference type="InterPro" id="IPR015421">
    <property type="entry name" value="PyrdxlP-dep_Trfase_major"/>
</dbReference>
<evidence type="ECO:0000256" key="7">
    <source>
        <dbReference type="ARBA" id="ARBA00049185"/>
    </source>
</evidence>
<dbReference type="InterPro" id="IPR015424">
    <property type="entry name" value="PyrdxlP-dep_Trfase"/>
</dbReference>
<comment type="cofactor">
    <cofactor evidence="1 8">
        <name>pyridoxal 5'-phosphate</name>
        <dbReference type="ChEBI" id="CHEBI:597326"/>
    </cofactor>
</comment>
<sequence>MPKPSSRISGIVPSGKNGWEIHFAAMTRKQAGGRVIMLSVGDHDFDTPEGTVEACVEAVRGGHHHYTQLPGLPRLRAALAALSQECTGTETSPDEIMVTIGGQGALYAAFQAVLDPGAHAVIVSPYYATYPGTVRAAGGRYTEIETHAENNFEPSLSEIEAALEADTRAILINSPNNPTGAVYSRETIERIAEFCRERDLWLLSDEVYWTIRSEKEHISPRALPGMKERTLVINSLSKSHGMTGWRVGWLTGPAGMITVMTNLNLVATYGLPDFTSHAAIAAAENGFGLREIAELYTRRREAFLDAIRGMNGVIVRGSEGGMYVMLDIRAIEEDCEKFAWDFLNEEDVAVLPGASFGNAARGHIRISMCQDEETLREAAKRLQRFIAARLDKTGQTAAAG</sequence>
<keyword evidence="5 8" id="KW-0808">Transferase</keyword>
<dbReference type="InterPro" id="IPR004839">
    <property type="entry name" value="Aminotransferase_I/II_large"/>
</dbReference>
<evidence type="ECO:0000259" key="9">
    <source>
        <dbReference type="Pfam" id="PF00155"/>
    </source>
</evidence>
<dbReference type="Pfam" id="PF00155">
    <property type="entry name" value="Aminotran_1_2"/>
    <property type="match status" value="1"/>
</dbReference>
<evidence type="ECO:0000256" key="2">
    <source>
        <dbReference type="ARBA" id="ARBA00007441"/>
    </source>
</evidence>
<dbReference type="EMBL" id="FNSL01000001">
    <property type="protein sequence ID" value="SEB39469.1"/>
    <property type="molecule type" value="Genomic_DNA"/>
</dbReference>
<name>A0A1H4IZI7_9HYPH</name>
<comment type="subunit">
    <text evidence="3">Homodimer.</text>
</comment>
<keyword evidence="11" id="KW-1185">Reference proteome</keyword>
<dbReference type="PANTHER" id="PTHR46383">
    <property type="entry name" value="ASPARTATE AMINOTRANSFERASE"/>
    <property type="match status" value="1"/>
</dbReference>
<dbReference type="GO" id="GO:0004069">
    <property type="term" value="F:L-aspartate:2-oxoglutarate aminotransferase activity"/>
    <property type="evidence" value="ECO:0007669"/>
    <property type="project" value="UniProtKB-EC"/>
</dbReference>
<dbReference type="InterPro" id="IPR004838">
    <property type="entry name" value="NHTrfase_class1_PyrdxlP-BS"/>
</dbReference>
<evidence type="ECO:0000313" key="10">
    <source>
        <dbReference type="EMBL" id="SEB39469.1"/>
    </source>
</evidence>
<evidence type="ECO:0000256" key="1">
    <source>
        <dbReference type="ARBA" id="ARBA00001933"/>
    </source>
</evidence>
<evidence type="ECO:0000256" key="8">
    <source>
        <dbReference type="RuleBase" id="RU000481"/>
    </source>
</evidence>
<dbReference type="InterPro" id="IPR050596">
    <property type="entry name" value="AspAT/PAT-like"/>
</dbReference>
<dbReference type="GO" id="GO:0030170">
    <property type="term" value="F:pyridoxal phosphate binding"/>
    <property type="evidence" value="ECO:0007669"/>
    <property type="project" value="InterPro"/>
</dbReference>
<dbReference type="GO" id="GO:0006520">
    <property type="term" value="P:amino acid metabolic process"/>
    <property type="evidence" value="ECO:0007669"/>
    <property type="project" value="InterPro"/>
</dbReference>
<feature type="domain" description="Aminotransferase class I/classII large" evidence="9">
    <location>
        <begin position="35"/>
        <end position="382"/>
    </location>
</feature>
<comment type="similarity">
    <text evidence="2 8">Belongs to the class-I pyridoxal-phosphate-dependent aminotransferase family.</text>
</comment>
<keyword evidence="6" id="KW-0663">Pyridoxal phosphate</keyword>
<accession>A0A1H4IZI7</accession>
<organism evidence="10 11">
    <name type="scientific">Nitratireductor aquibiodomus</name>
    <dbReference type="NCBI Taxonomy" id="204799"/>
    <lineage>
        <taxon>Bacteria</taxon>
        <taxon>Pseudomonadati</taxon>
        <taxon>Pseudomonadota</taxon>
        <taxon>Alphaproteobacteria</taxon>
        <taxon>Hyphomicrobiales</taxon>
        <taxon>Phyllobacteriaceae</taxon>
        <taxon>Nitratireductor</taxon>
    </lineage>
</organism>
<comment type="catalytic activity">
    <reaction evidence="7">
        <text>L-aspartate + 2-oxoglutarate = oxaloacetate + L-glutamate</text>
        <dbReference type="Rhea" id="RHEA:21824"/>
        <dbReference type="ChEBI" id="CHEBI:16452"/>
        <dbReference type="ChEBI" id="CHEBI:16810"/>
        <dbReference type="ChEBI" id="CHEBI:29985"/>
        <dbReference type="ChEBI" id="CHEBI:29991"/>
        <dbReference type="EC" id="2.6.1.1"/>
    </reaction>
</comment>
<keyword evidence="10" id="KW-0670">Pyruvate</keyword>
<dbReference type="PROSITE" id="PS00105">
    <property type="entry name" value="AA_TRANSFER_CLASS_1"/>
    <property type="match status" value="1"/>
</dbReference>
<dbReference type="RefSeq" id="WP_090326875.1">
    <property type="nucleotide sequence ID" value="NZ_FNSL01000001.1"/>
</dbReference>
<dbReference type="Gene3D" id="3.40.640.10">
    <property type="entry name" value="Type I PLP-dependent aspartate aminotransferase-like (Major domain)"/>
    <property type="match status" value="1"/>
</dbReference>